<evidence type="ECO:0000256" key="4">
    <source>
        <dbReference type="ARBA" id="ARBA00022723"/>
    </source>
</evidence>
<evidence type="ECO:0000256" key="8">
    <source>
        <dbReference type="ARBA" id="ARBA00023015"/>
    </source>
</evidence>
<dbReference type="GO" id="GO:0008270">
    <property type="term" value="F:zinc ion binding"/>
    <property type="evidence" value="ECO:0007669"/>
    <property type="project" value="UniProtKB-KW"/>
</dbReference>
<gene>
    <name evidence="14" type="ORF">PCON_05702</name>
</gene>
<dbReference type="Gene3D" id="3.30.160.60">
    <property type="entry name" value="Classic Zinc Finger"/>
    <property type="match status" value="4"/>
</dbReference>
<organism evidence="14 15">
    <name type="scientific">Pyronema omphalodes (strain CBS 100304)</name>
    <name type="common">Pyronema confluens</name>
    <dbReference type="NCBI Taxonomy" id="1076935"/>
    <lineage>
        <taxon>Eukaryota</taxon>
        <taxon>Fungi</taxon>
        <taxon>Dikarya</taxon>
        <taxon>Ascomycota</taxon>
        <taxon>Pezizomycotina</taxon>
        <taxon>Pezizomycetes</taxon>
        <taxon>Pezizales</taxon>
        <taxon>Pyronemataceae</taxon>
        <taxon>Pyronema</taxon>
    </lineage>
</organism>
<keyword evidence="15" id="KW-1185">Reference proteome</keyword>
<dbReference type="InterPro" id="IPR036236">
    <property type="entry name" value="Znf_C2H2_sf"/>
</dbReference>
<comment type="function">
    <text evidence="1">May be involved in transcriptional regulation.</text>
</comment>
<proteinExistence type="inferred from homology"/>
<dbReference type="GO" id="GO:0005634">
    <property type="term" value="C:nucleus"/>
    <property type="evidence" value="ECO:0007669"/>
    <property type="project" value="UniProtKB-SubCell"/>
</dbReference>
<dbReference type="EMBL" id="HF935280">
    <property type="protein sequence ID" value="CCX06115.1"/>
    <property type="molecule type" value="Genomic_DNA"/>
</dbReference>
<evidence type="ECO:0000256" key="9">
    <source>
        <dbReference type="ARBA" id="ARBA00023163"/>
    </source>
</evidence>
<dbReference type="FunFam" id="3.30.160.60:FF:000072">
    <property type="entry name" value="zinc finger protein 143 isoform X1"/>
    <property type="match status" value="1"/>
</dbReference>
<keyword evidence="5" id="KW-0677">Repeat</keyword>
<keyword evidence="6 11" id="KW-0863">Zinc-finger</keyword>
<dbReference type="PROSITE" id="PS50157">
    <property type="entry name" value="ZINC_FINGER_C2H2_2"/>
    <property type="match status" value="4"/>
</dbReference>
<dbReference type="SUPFAM" id="SSF57667">
    <property type="entry name" value="beta-beta-alpha zinc fingers"/>
    <property type="match status" value="2"/>
</dbReference>
<evidence type="ECO:0000313" key="14">
    <source>
        <dbReference type="EMBL" id="CCX06115.1"/>
    </source>
</evidence>
<dbReference type="eggNOG" id="KOG1721">
    <property type="taxonomic scope" value="Eukaryota"/>
</dbReference>
<feature type="domain" description="C2H2-type" evidence="13">
    <location>
        <begin position="22"/>
        <end position="51"/>
    </location>
</feature>
<evidence type="ECO:0000256" key="12">
    <source>
        <dbReference type="SAM" id="MobiDB-lite"/>
    </source>
</evidence>
<feature type="domain" description="C2H2-type" evidence="13">
    <location>
        <begin position="111"/>
        <end position="141"/>
    </location>
</feature>
<feature type="region of interest" description="Disordered" evidence="12">
    <location>
        <begin position="129"/>
        <end position="171"/>
    </location>
</feature>
<evidence type="ECO:0000313" key="15">
    <source>
        <dbReference type="Proteomes" id="UP000018144"/>
    </source>
</evidence>
<evidence type="ECO:0000256" key="11">
    <source>
        <dbReference type="PROSITE-ProRule" id="PRU00042"/>
    </source>
</evidence>
<reference evidence="14 15" key="1">
    <citation type="journal article" date="2013" name="PLoS Genet.">
        <title>The genome and development-dependent transcriptomes of Pyronema confluens: a window into fungal evolution.</title>
        <authorList>
            <person name="Traeger S."/>
            <person name="Altegoer F."/>
            <person name="Freitag M."/>
            <person name="Gabaldon T."/>
            <person name="Kempken F."/>
            <person name="Kumar A."/>
            <person name="Marcet-Houben M."/>
            <person name="Poggeler S."/>
            <person name="Stajich J.E."/>
            <person name="Nowrousian M."/>
        </authorList>
    </citation>
    <scope>NUCLEOTIDE SEQUENCE [LARGE SCALE GENOMIC DNA]</scope>
    <source>
        <strain evidence="15">CBS 100304</strain>
        <tissue evidence="14">Vegetative mycelium</tissue>
    </source>
</reference>
<name>U4KXD3_PYROM</name>
<keyword evidence="10" id="KW-0539">Nucleus</keyword>
<dbReference type="AlphaFoldDB" id="U4KXD3"/>
<dbReference type="GO" id="GO:0000981">
    <property type="term" value="F:DNA-binding transcription factor activity, RNA polymerase II-specific"/>
    <property type="evidence" value="ECO:0007669"/>
    <property type="project" value="UniProtKB-ARBA"/>
</dbReference>
<keyword evidence="7" id="KW-0862">Zinc</keyword>
<evidence type="ECO:0000256" key="10">
    <source>
        <dbReference type="ARBA" id="ARBA00023242"/>
    </source>
</evidence>
<sequence length="424" mass="48131">MDILELIDDKDQSIAESSLRPFQCPEPDCVKSFNRKSDLQRHHRIHTNERPYICHYDCGKSFIQRSALTVHIRTHTGEKPHQCEYVGCAKRFSDSSSLARHRRIHTGKRPYRCPIEGCEKSFCRKTTLTKHTKRHHHLENDRAESEVDETDDESGSSTPKKMTLKNQQKKVAAKRLQQRKQCAPIPTSMLTFCQSNNFHEPLTPHSPMDMHHGKYATSSPGYYSDHMMHMSPMHQPPTPHTPYYDDEPIHRPISPDEMIHRDGYLTPAASQSGSVNGSFDNGLRIVLERPLSPQQLLLAAQQTLQSSPGSLSSCSTASSHASSVDYFCHAPQQPTPPYQSPYPMSPCAVPQYPAQLQSQHAAPQFHSSMQFQTPQFPATSNPAWFDMPPQHHLMSQHDQFGYPAYIKQEPDLVLPSRRGSPSFC</sequence>
<dbReference type="OrthoDB" id="3437960at2759"/>
<keyword evidence="9" id="KW-0804">Transcription</keyword>
<dbReference type="FunFam" id="3.30.160.60:FF:002343">
    <property type="entry name" value="Zinc finger protein 33A"/>
    <property type="match status" value="1"/>
</dbReference>
<evidence type="ECO:0000256" key="5">
    <source>
        <dbReference type="ARBA" id="ARBA00022737"/>
    </source>
</evidence>
<dbReference type="PANTHER" id="PTHR23235:SF142">
    <property type="entry name" value="ZINC FINGER PROTEIN 384"/>
    <property type="match status" value="1"/>
</dbReference>
<dbReference type="PANTHER" id="PTHR23235">
    <property type="entry name" value="KRUEPPEL-LIKE TRANSCRIPTION FACTOR"/>
    <property type="match status" value="1"/>
</dbReference>
<comment type="subcellular location">
    <subcellularLocation>
        <location evidence="2">Nucleus</location>
    </subcellularLocation>
</comment>
<evidence type="ECO:0000256" key="6">
    <source>
        <dbReference type="ARBA" id="ARBA00022771"/>
    </source>
</evidence>
<dbReference type="Proteomes" id="UP000018144">
    <property type="component" value="Unassembled WGS sequence"/>
</dbReference>
<dbReference type="FunFam" id="3.30.160.60:FF:000051">
    <property type="entry name" value="zinc finger protein 585A"/>
    <property type="match status" value="1"/>
</dbReference>
<evidence type="ECO:0000259" key="13">
    <source>
        <dbReference type="PROSITE" id="PS50157"/>
    </source>
</evidence>
<evidence type="ECO:0000256" key="2">
    <source>
        <dbReference type="ARBA" id="ARBA00004123"/>
    </source>
</evidence>
<dbReference type="SMART" id="SM00355">
    <property type="entry name" value="ZnF_C2H2"/>
    <property type="match status" value="4"/>
</dbReference>
<feature type="compositionally biased region" description="Polar residues" evidence="12">
    <location>
        <begin position="155"/>
        <end position="166"/>
    </location>
</feature>
<dbReference type="InterPro" id="IPR013087">
    <property type="entry name" value="Znf_C2H2_type"/>
</dbReference>
<dbReference type="PROSITE" id="PS00028">
    <property type="entry name" value="ZINC_FINGER_C2H2_1"/>
    <property type="match status" value="4"/>
</dbReference>
<protein>
    <submittedName>
        <fullName evidence="14">Similar to Zinc finger protein 143 acc. no. A6QQW0</fullName>
    </submittedName>
</protein>
<dbReference type="STRING" id="1076935.U4KXD3"/>
<keyword evidence="8" id="KW-0805">Transcription regulation</keyword>
<evidence type="ECO:0000256" key="1">
    <source>
        <dbReference type="ARBA" id="ARBA00003767"/>
    </source>
</evidence>
<dbReference type="Pfam" id="PF00096">
    <property type="entry name" value="zf-C2H2"/>
    <property type="match status" value="4"/>
</dbReference>
<dbReference type="GO" id="GO:0000978">
    <property type="term" value="F:RNA polymerase II cis-regulatory region sequence-specific DNA binding"/>
    <property type="evidence" value="ECO:0007669"/>
    <property type="project" value="TreeGrafter"/>
</dbReference>
<comment type="similarity">
    <text evidence="3">Belongs to the krueppel C2H2-type zinc-finger protein family.</text>
</comment>
<accession>U4KXD3</accession>
<keyword evidence="4" id="KW-0479">Metal-binding</keyword>
<evidence type="ECO:0000256" key="7">
    <source>
        <dbReference type="ARBA" id="ARBA00022833"/>
    </source>
</evidence>
<evidence type="ECO:0000256" key="3">
    <source>
        <dbReference type="ARBA" id="ARBA00006991"/>
    </source>
</evidence>
<feature type="domain" description="C2H2-type" evidence="13">
    <location>
        <begin position="52"/>
        <end position="80"/>
    </location>
</feature>
<feature type="domain" description="C2H2-type" evidence="13">
    <location>
        <begin position="81"/>
        <end position="110"/>
    </location>
</feature>